<dbReference type="Proteomes" id="UP000274756">
    <property type="component" value="Unassembled WGS sequence"/>
</dbReference>
<evidence type="ECO:0000256" key="13">
    <source>
        <dbReference type="RuleBase" id="RU000679"/>
    </source>
</evidence>
<evidence type="ECO:0000256" key="12">
    <source>
        <dbReference type="ARBA" id="ARBA00023303"/>
    </source>
</evidence>
<evidence type="ECO:0000256" key="4">
    <source>
        <dbReference type="ARBA" id="ARBA00022461"/>
    </source>
</evidence>
<keyword evidence="12 13" id="KW-0407">Ion channel</keyword>
<keyword evidence="9 14" id="KW-0472">Membrane</keyword>
<dbReference type="AlphaFoldDB" id="A0A0N4UC46"/>
<comment type="subcellular location">
    <subcellularLocation>
        <location evidence="1">Membrane</location>
        <topology evidence="1">Multi-pass membrane protein</topology>
    </subcellularLocation>
</comment>
<proteinExistence type="inferred from homology"/>
<keyword evidence="11 13" id="KW-0739">Sodium transport</keyword>
<evidence type="ECO:0000313" key="16">
    <source>
        <dbReference type="EMBL" id="VDN58731.1"/>
    </source>
</evidence>
<sequence>MAWVQNRKNFERLIDSAEYMNAVYGSPLAYLKENEQVKFVTEREYYGDLGYGECFNSTSSGTQCEIITGEFNPDLLPYDKKMAWHLKEFCYKTSAHGIPMIGRAPNKIYRGVWILLFLGCLVMLYLNAISVLDKYHRNEKIVDIQLKFVELLRSQKIFADSAPFPAITLCNLNPYKVSQAKNVDMVQRTLSAFNGAMNKASGDSAISNQQRKKRFTKLNLKTSLFEPGYSKCECPQNQNGAECEGEKYKSEEPKNADEKCLCAFDRNTNDAWPCYLADQWVQEICENCDSRAFCSRSKSLYFFFKGNLSLIIFLNKSRNNSFLASKERENVSPCLCAPSGKFCVAYDGKSSILEIWQYLAGGAPTEDPAFLEAMGFEGMTDEVAIVTKAKENIIFAMAALSMEERKQLSTTKRELVQKCSFNGVACDIENDFLTHVDPNFGSCFTFNHNRSHHLTSIRAGPMYGLRMLVYVNASDYMPTTEATGIRLTIHDKEDYPFPDTFGYSAPTGYISSFGLRLRRMTRLPAPYGDCVPDGKTSEYIYKNYEYSVEGCYRSCFQQLVLKDCKCGDPRFPVPDGHVHCEAANPVARKCLDERINELGGLHGSFRCRCQQPCKQAMYSVTYSPAKWPSQSLQIQLGSCNGTPTECNQHYKENGAMIEVFYEQLNYEMLTESEAYGLVNLLADFGGQLGLWCGISFLTCCEFAFLICETAYMAAQYNYTLWKKKKAEKEKARQI</sequence>
<keyword evidence="6 14" id="KW-1133">Transmembrane helix</keyword>
<feature type="domain" description="Degenerin mec-4/10 cytosolic" evidence="15">
    <location>
        <begin position="27"/>
        <end position="88"/>
    </location>
</feature>
<dbReference type="PANTHER" id="PTHR11690">
    <property type="entry name" value="AMILORIDE-SENSITIVE SODIUM CHANNEL-RELATED"/>
    <property type="match status" value="1"/>
</dbReference>
<evidence type="ECO:0000313" key="17">
    <source>
        <dbReference type="Proteomes" id="UP000038040"/>
    </source>
</evidence>
<dbReference type="Gene3D" id="2.60.470.10">
    <property type="entry name" value="Acid-sensing ion channels like domains"/>
    <property type="match status" value="1"/>
</dbReference>
<evidence type="ECO:0000259" key="15">
    <source>
        <dbReference type="Pfam" id="PF22214"/>
    </source>
</evidence>
<evidence type="ECO:0000256" key="7">
    <source>
        <dbReference type="ARBA" id="ARBA00023053"/>
    </source>
</evidence>
<evidence type="ECO:0000256" key="6">
    <source>
        <dbReference type="ARBA" id="ARBA00022989"/>
    </source>
</evidence>
<dbReference type="FunFam" id="1.10.287.770:FF:000001">
    <property type="entry name" value="Acid-sensing ion channel subunit 1"/>
    <property type="match status" value="1"/>
</dbReference>
<dbReference type="Proteomes" id="UP000038040">
    <property type="component" value="Unplaced"/>
</dbReference>
<dbReference type="EMBL" id="UYYG01001171">
    <property type="protein sequence ID" value="VDN58731.1"/>
    <property type="molecule type" value="Genomic_DNA"/>
</dbReference>
<dbReference type="Gene3D" id="1.10.287.770">
    <property type="entry name" value="YojJ-like"/>
    <property type="match status" value="1"/>
</dbReference>
<dbReference type="PROSITE" id="PS01206">
    <property type="entry name" value="ASC"/>
    <property type="match status" value="1"/>
</dbReference>
<dbReference type="InterPro" id="IPR004726">
    <property type="entry name" value="Deg-1"/>
</dbReference>
<dbReference type="InterPro" id="IPR054001">
    <property type="entry name" value="Mec-4/10_cyt"/>
</dbReference>
<dbReference type="Pfam" id="PF22214">
    <property type="entry name" value="Mec-4_10_cyt"/>
    <property type="match status" value="1"/>
</dbReference>
<name>A0A0N4UC46_DRAME</name>
<keyword evidence="10" id="KW-0325">Glycoprotein</keyword>
<dbReference type="PANTHER" id="PTHR11690:SF275">
    <property type="entry name" value="DEGENERIN MEC-4"/>
    <property type="match status" value="1"/>
</dbReference>
<evidence type="ECO:0000256" key="9">
    <source>
        <dbReference type="ARBA" id="ARBA00023136"/>
    </source>
</evidence>
<evidence type="ECO:0000256" key="11">
    <source>
        <dbReference type="ARBA" id="ARBA00023201"/>
    </source>
</evidence>
<reference evidence="19" key="1">
    <citation type="submission" date="2016-04" db="UniProtKB">
        <authorList>
            <consortium name="WormBaseParasite"/>
        </authorList>
    </citation>
    <scope>IDENTIFICATION</scope>
</reference>
<dbReference type="PRINTS" id="PR01078">
    <property type="entry name" value="AMINACHANNEL"/>
</dbReference>
<evidence type="ECO:0000256" key="8">
    <source>
        <dbReference type="ARBA" id="ARBA00023065"/>
    </source>
</evidence>
<accession>A0A0N4UC46</accession>
<keyword evidence="3 13" id="KW-0813">Transport</keyword>
<keyword evidence="4 13" id="KW-0894">Sodium channel</keyword>
<keyword evidence="5 13" id="KW-0812">Transmembrane</keyword>
<dbReference type="Pfam" id="PF00858">
    <property type="entry name" value="ASC"/>
    <property type="match status" value="1"/>
</dbReference>
<dbReference type="GO" id="GO:0005886">
    <property type="term" value="C:plasma membrane"/>
    <property type="evidence" value="ECO:0007669"/>
    <property type="project" value="TreeGrafter"/>
</dbReference>
<dbReference type="GO" id="GO:0015280">
    <property type="term" value="F:ligand-gated sodium channel activity"/>
    <property type="evidence" value="ECO:0007669"/>
    <property type="project" value="TreeGrafter"/>
</dbReference>
<evidence type="ECO:0000256" key="5">
    <source>
        <dbReference type="ARBA" id="ARBA00022692"/>
    </source>
</evidence>
<gene>
    <name evidence="16" type="ORF">DME_LOCUS8704</name>
</gene>
<evidence type="ECO:0000313" key="19">
    <source>
        <dbReference type="WBParaSite" id="DME_0000482101-mRNA-1"/>
    </source>
</evidence>
<evidence type="ECO:0000256" key="1">
    <source>
        <dbReference type="ARBA" id="ARBA00004141"/>
    </source>
</evidence>
<comment type="similarity">
    <text evidence="2 13">Belongs to the amiloride-sensitive sodium channel (TC 1.A.6) family.</text>
</comment>
<evidence type="ECO:0000256" key="10">
    <source>
        <dbReference type="ARBA" id="ARBA00023180"/>
    </source>
</evidence>
<dbReference type="FunFam" id="2.60.470.10:FF:000004">
    <property type="entry name" value="Degenerin unc-8"/>
    <property type="match status" value="1"/>
</dbReference>
<keyword evidence="8 13" id="KW-0406">Ion transport</keyword>
<feature type="transmembrane region" description="Helical" evidence="14">
    <location>
        <begin position="112"/>
        <end position="132"/>
    </location>
</feature>
<organism evidence="17 19">
    <name type="scientific">Dracunculus medinensis</name>
    <name type="common">Guinea worm</name>
    <dbReference type="NCBI Taxonomy" id="318479"/>
    <lineage>
        <taxon>Eukaryota</taxon>
        <taxon>Metazoa</taxon>
        <taxon>Ecdysozoa</taxon>
        <taxon>Nematoda</taxon>
        <taxon>Chromadorea</taxon>
        <taxon>Rhabditida</taxon>
        <taxon>Spirurina</taxon>
        <taxon>Dracunculoidea</taxon>
        <taxon>Dracunculidae</taxon>
        <taxon>Dracunculus</taxon>
    </lineage>
</organism>
<keyword evidence="18" id="KW-1185">Reference proteome</keyword>
<evidence type="ECO:0000256" key="2">
    <source>
        <dbReference type="ARBA" id="ARBA00007193"/>
    </source>
</evidence>
<keyword evidence="7" id="KW-0915">Sodium</keyword>
<dbReference type="STRING" id="318479.A0A0N4UC46"/>
<evidence type="ECO:0000313" key="18">
    <source>
        <dbReference type="Proteomes" id="UP000274756"/>
    </source>
</evidence>
<dbReference type="InterPro" id="IPR001873">
    <property type="entry name" value="ENaC"/>
</dbReference>
<evidence type="ECO:0000256" key="14">
    <source>
        <dbReference type="SAM" id="Phobius"/>
    </source>
</evidence>
<evidence type="ECO:0000256" key="3">
    <source>
        <dbReference type="ARBA" id="ARBA00022448"/>
    </source>
</evidence>
<protein>
    <recommendedName>
        <fullName evidence="15">Degenerin mec-4/10 cytosolic domain-containing protein</fullName>
    </recommendedName>
</protein>
<dbReference type="OrthoDB" id="5874059at2759"/>
<dbReference type="WBParaSite" id="DME_0000482101-mRNA-1">
    <property type="protein sequence ID" value="DME_0000482101-mRNA-1"/>
    <property type="gene ID" value="DME_0000482101"/>
</dbReference>
<reference evidence="16 18" key="2">
    <citation type="submission" date="2018-11" db="EMBL/GenBank/DDBJ databases">
        <authorList>
            <consortium name="Pathogen Informatics"/>
        </authorList>
    </citation>
    <scope>NUCLEOTIDE SEQUENCE [LARGE SCALE GENOMIC DNA]</scope>
</reference>
<dbReference type="NCBIfam" id="TIGR00867">
    <property type="entry name" value="deg-1"/>
    <property type="match status" value="1"/>
</dbReference>
<dbReference type="InterPro" id="IPR020903">
    <property type="entry name" value="ENaC_CS"/>
</dbReference>